<dbReference type="AlphaFoldDB" id="A0A396HL67"/>
<dbReference type="EMBL" id="PSQE01000006">
    <property type="protein sequence ID" value="RHN52634.1"/>
    <property type="molecule type" value="Genomic_DNA"/>
</dbReference>
<evidence type="ECO:0000256" key="6">
    <source>
        <dbReference type="RuleBase" id="RU003983"/>
    </source>
</evidence>
<name>A0A396HL67_MEDTR</name>
<evidence type="ECO:0000256" key="7">
    <source>
        <dbReference type="SAM" id="MobiDB-lite"/>
    </source>
</evidence>
<dbReference type="Proteomes" id="UP000265566">
    <property type="component" value="Chromosome 6"/>
</dbReference>
<dbReference type="Gene3D" id="3.30.2010.10">
    <property type="entry name" value="Metalloproteases ('zincins'), catalytic domain"/>
    <property type="match status" value="1"/>
</dbReference>
<feature type="domain" description="Peptidase M48" evidence="8">
    <location>
        <begin position="215"/>
        <end position="282"/>
    </location>
</feature>
<proteinExistence type="inferred from homology"/>
<reference evidence="10" key="1">
    <citation type="journal article" date="2018" name="Nat. Plants">
        <title>Whole-genome landscape of Medicago truncatula symbiotic genes.</title>
        <authorList>
            <person name="Pecrix Y."/>
            <person name="Staton S.E."/>
            <person name="Sallet E."/>
            <person name="Lelandais-Briere C."/>
            <person name="Moreau S."/>
            <person name="Carrere S."/>
            <person name="Blein T."/>
            <person name="Jardinaud M.F."/>
            <person name="Latrasse D."/>
            <person name="Zouine M."/>
            <person name="Zahm M."/>
            <person name="Kreplak J."/>
            <person name="Mayjonade B."/>
            <person name="Satge C."/>
            <person name="Perez M."/>
            <person name="Cauet S."/>
            <person name="Marande W."/>
            <person name="Chantry-Darmon C."/>
            <person name="Lopez-Roques C."/>
            <person name="Bouchez O."/>
            <person name="Berard A."/>
            <person name="Debelle F."/>
            <person name="Munos S."/>
            <person name="Bendahmane A."/>
            <person name="Berges H."/>
            <person name="Niebel A."/>
            <person name="Buitink J."/>
            <person name="Frugier F."/>
            <person name="Benhamed M."/>
            <person name="Crespi M."/>
            <person name="Gouzy J."/>
            <person name="Gamas P."/>
        </authorList>
    </citation>
    <scope>NUCLEOTIDE SEQUENCE [LARGE SCALE GENOMIC DNA]</scope>
    <source>
        <strain evidence="10">cv. Jemalong A17</strain>
    </source>
</reference>
<keyword evidence="3 6" id="KW-0378">Hydrolase</keyword>
<dbReference type="GO" id="GO:0046872">
    <property type="term" value="F:metal ion binding"/>
    <property type="evidence" value="ECO:0007669"/>
    <property type="project" value="UniProtKB-KW"/>
</dbReference>
<keyword evidence="5 6" id="KW-0482">Metalloprotease</keyword>
<evidence type="ECO:0000256" key="1">
    <source>
        <dbReference type="ARBA" id="ARBA00022670"/>
    </source>
</evidence>
<feature type="region of interest" description="Disordered" evidence="7">
    <location>
        <begin position="187"/>
        <end position="206"/>
    </location>
</feature>
<dbReference type="GO" id="GO:0006508">
    <property type="term" value="P:proteolysis"/>
    <property type="evidence" value="ECO:0007669"/>
    <property type="project" value="UniProtKB-KW"/>
</dbReference>
<dbReference type="GO" id="GO:0004222">
    <property type="term" value="F:metalloendopeptidase activity"/>
    <property type="evidence" value="ECO:0007669"/>
    <property type="project" value="InterPro"/>
</dbReference>
<dbReference type="InterPro" id="IPR051156">
    <property type="entry name" value="Mito/Outer_Membr_Metalloprot"/>
</dbReference>
<dbReference type="PANTHER" id="PTHR22726:SF1">
    <property type="entry name" value="METALLOENDOPEPTIDASE OMA1, MITOCHONDRIAL"/>
    <property type="match status" value="1"/>
</dbReference>
<protein>
    <submittedName>
        <fullName evidence="9">Putative peptidase M48</fullName>
    </submittedName>
</protein>
<keyword evidence="1 6" id="KW-0645">Protease</keyword>
<dbReference type="Gramene" id="rna37328">
    <property type="protein sequence ID" value="RHN52634.1"/>
    <property type="gene ID" value="gene37328"/>
</dbReference>
<accession>A0A396HL67</accession>
<evidence type="ECO:0000259" key="8">
    <source>
        <dbReference type="Pfam" id="PF01435"/>
    </source>
</evidence>
<dbReference type="InterPro" id="IPR001915">
    <property type="entry name" value="Peptidase_M48"/>
</dbReference>
<evidence type="ECO:0000313" key="10">
    <source>
        <dbReference type="Proteomes" id="UP000265566"/>
    </source>
</evidence>
<keyword evidence="2" id="KW-0479">Metal-binding</keyword>
<dbReference type="PANTHER" id="PTHR22726">
    <property type="entry name" value="METALLOENDOPEPTIDASE OMA1"/>
    <property type="match status" value="1"/>
</dbReference>
<keyword evidence="4 6" id="KW-0862">Zinc</keyword>
<evidence type="ECO:0000256" key="5">
    <source>
        <dbReference type="ARBA" id="ARBA00023049"/>
    </source>
</evidence>
<evidence type="ECO:0000256" key="3">
    <source>
        <dbReference type="ARBA" id="ARBA00022801"/>
    </source>
</evidence>
<organism evidence="9 10">
    <name type="scientific">Medicago truncatula</name>
    <name type="common">Barrel medic</name>
    <name type="synonym">Medicago tribuloides</name>
    <dbReference type="NCBI Taxonomy" id="3880"/>
    <lineage>
        <taxon>Eukaryota</taxon>
        <taxon>Viridiplantae</taxon>
        <taxon>Streptophyta</taxon>
        <taxon>Embryophyta</taxon>
        <taxon>Tracheophyta</taxon>
        <taxon>Spermatophyta</taxon>
        <taxon>Magnoliopsida</taxon>
        <taxon>eudicotyledons</taxon>
        <taxon>Gunneridae</taxon>
        <taxon>Pentapetalae</taxon>
        <taxon>rosids</taxon>
        <taxon>fabids</taxon>
        <taxon>Fabales</taxon>
        <taxon>Fabaceae</taxon>
        <taxon>Papilionoideae</taxon>
        <taxon>50 kb inversion clade</taxon>
        <taxon>NPAAA clade</taxon>
        <taxon>Hologalegina</taxon>
        <taxon>IRL clade</taxon>
        <taxon>Trifolieae</taxon>
        <taxon>Medicago</taxon>
    </lineage>
</organism>
<gene>
    <name evidence="9" type="ORF">MtrunA17_Chr6g0482641</name>
</gene>
<comment type="cofactor">
    <cofactor evidence="6">
        <name>Zn(2+)</name>
        <dbReference type="ChEBI" id="CHEBI:29105"/>
    </cofactor>
    <text evidence="6">Binds 1 zinc ion per subunit.</text>
</comment>
<evidence type="ECO:0000256" key="4">
    <source>
        <dbReference type="ARBA" id="ARBA00022833"/>
    </source>
</evidence>
<sequence>MAWFRRTEKLIVQAFHTLPSNSRLPSHNSIFQPSSRISQSRYFSFATKGATYNRFSKRIGTSGFEINNNFRRFYSVNPQNVWNFMPRGAKDWFQDPKNVSLVLFGVGSGVLITLCFQNMETIPYTNRTHVILVSNEMEKKLGDCVFEKIKVDFKNELLPETHPQSVRVGMIANNILDAMKKTLNKETDRSDLGYGSENARETQSNWHMEDENLDDKWVQKGKEQDSQPYTSHLDGLNWEILVVNKPFVDAFCLPGGKIVVFTGLLEHFSSDAEIATFLGHEVFVSFALYVCLD</sequence>
<dbReference type="Pfam" id="PF01435">
    <property type="entry name" value="Peptidase_M48"/>
    <property type="match status" value="1"/>
</dbReference>
<comment type="similarity">
    <text evidence="6">Belongs to the peptidase M48 family.</text>
</comment>
<evidence type="ECO:0000313" key="9">
    <source>
        <dbReference type="EMBL" id="RHN52634.1"/>
    </source>
</evidence>
<comment type="caution">
    <text evidence="9">The sequence shown here is derived from an EMBL/GenBank/DDBJ whole genome shotgun (WGS) entry which is preliminary data.</text>
</comment>
<evidence type="ECO:0000256" key="2">
    <source>
        <dbReference type="ARBA" id="ARBA00022723"/>
    </source>
</evidence>